<evidence type="ECO:0000313" key="1">
    <source>
        <dbReference type="EMBL" id="KAA0186749.1"/>
    </source>
</evidence>
<reference evidence="1" key="3">
    <citation type="submission" date="2019-06" db="EMBL/GenBank/DDBJ databases">
        <authorList>
            <person name="Poynton C."/>
            <person name="Hasenbein S."/>
            <person name="Benoit J.B."/>
            <person name="Sepulveda M.S."/>
            <person name="Poelchau M.F."/>
            <person name="Murali S.C."/>
            <person name="Chen S."/>
            <person name="Glastad K.M."/>
            <person name="Werren J.H."/>
            <person name="Vineis J.H."/>
            <person name="Bowen J.L."/>
            <person name="Friedrich M."/>
            <person name="Jones J."/>
            <person name="Robertson H.M."/>
            <person name="Feyereisen R."/>
            <person name="Mechler-Hickson A."/>
            <person name="Mathers N."/>
            <person name="Lee C.E."/>
            <person name="Colbourne J.K."/>
            <person name="Biales A."/>
            <person name="Johnston J.S."/>
            <person name="Wellborn G.A."/>
            <person name="Rosendale A.J."/>
            <person name="Cridge A.G."/>
            <person name="Munoz-Torres M.C."/>
            <person name="Bain P.A."/>
            <person name="Manny A.R."/>
            <person name="Major K.M."/>
            <person name="Lambert F.N."/>
            <person name="Vulpe C.D."/>
            <person name="Tuck P."/>
            <person name="Blalock B.J."/>
            <person name="Lin Y.-Y."/>
            <person name="Smith M.E."/>
            <person name="Ochoa-Acuna H."/>
            <person name="Chen M.-J.M."/>
            <person name="Childers C.P."/>
            <person name="Qu J."/>
            <person name="Dugan S."/>
            <person name="Lee S.L."/>
            <person name="Chao H."/>
            <person name="Dinh H."/>
            <person name="Han Y."/>
            <person name="Doddapaneni H."/>
            <person name="Worley K.C."/>
            <person name="Muzny D.M."/>
            <person name="Gibbs R.A."/>
            <person name="Richards S."/>
        </authorList>
    </citation>
    <scope>NUCLEOTIDE SEQUENCE</scope>
    <source>
        <strain evidence="1">HAZT.00-mixed</strain>
        <tissue evidence="1">Whole organism</tissue>
    </source>
</reference>
<dbReference type="AlphaFoldDB" id="A0A6A0GSI7"/>
<dbReference type="Proteomes" id="UP000711488">
    <property type="component" value="Unassembled WGS sequence"/>
</dbReference>
<proteinExistence type="predicted"/>
<dbReference type="EMBL" id="JQDR03015387">
    <property type="protein sequence ID" value="KAA0186749.1"/>
    <property type="molecule type" value="Genomic_DNA"/>
</dbReference>
<comment type="caution">
    <text evidence="1">The sequence shown here is derived from an EMBL/GenBank/DDBJ whole genome shotgun (WGS) entry which is preliminary data.</text>
</comment>
<protein>
    <submittedName>
        <fullName evidence="1">Uncharacterized protein</fullName>
    </submittedName>
</protein>
<sequence length="102" mass="10903">MSVTLTSYCQLTPTNAHFLQPADANKRSLPKVAAVASLLCAASASPLPHHGFGYGGHGFRGYGLDFRGHGYGYGPYRHGFGGHSIEHGFGGYGSFEHFGWDD</sequence>
<gene>
    <name evidence="1" type="ORF">HAZT_HAZT009766</name>
</gene>
<accession>A0A6A0GSI7</accession>
<reference evidence="1" key="1">
    <citation type="submission" date="2014-08" db="EMBL/GenBank/DDBJ databases">
        <authorList>
            <person name="Murali S."/>
            <person name="Richards S."/>
            <person name="Bandaranaike D."/>
            <person name="Bellair M."/>
            <person name="Blankenburg K."/>
            <person name="Chao H."/>
            <person name="Dinh H."/>
            <person name="Doddapaneni H."/>
            <person name="Dugan-Rocha S."/>
            <person name="Elkadiri S."/>
            <person name="Gnanaolivu R."/>
            <person name="Hughes D."/>
            <person name="Lee S."/>
            <person name="Li M."/>
            <person name="Ming W."/>
            <person name="Munidasa M."/>
            <person name="Muniz J."/>
            <person name="Nguyen L."/>
            <person name="Osuji N."/>
            <person name="Pu L.-L."/>
            <person name="Puazo M."/>
            <person name="Skinner E."/>
            <person name="Qu C."/>
            <person name="Quiroz J."/>
            <person name="Raj R."/>
            <person name="Weissenberger G."/>
            <person name="Xin Y."/>
            <person name="Zou X."/>
            <person name="Han Y."/>
            <person name="Worley K."/>
            <person name="Muzny D."/>
            <person name="Gibbs R."/>
        </authorList>
    </citation>
    <scope>NUCLEOTIDE SEQUENCE</scope>
    <source>
        <strain evidence="1">HAZT.00-mixed</strain>
        <tissue evidence="1">Whole organism</tissue>
    </source>
</reference>
<reference evidence="1" key="2">
    <citation type="journal article" date="2018" name="Environ. Sci. Technol.">
        <title>The Toxicogenome of Hyalella azteca: A Model for Sediment Ecotoxicology and Evolutionary Toxicology.</title>
        <authorList>
            <person name="Poynton H.C."/>
            <person name="Hasenbein S."/>
            <person name="Benoit J.B."/>
            <person name="Sepulveda M.S."/>
            <person name="Poelchau M.F."/>
            <person name="Hughes D.S.T."/>
            <person name="Murali S.C."/>
            <person name="Chen S."/>
            <person name="Glastad K.M."/>
            <person name="Goodisman M.A.D."/>
            <person name="Werren J.H."/>
            <person name="Vineis J.H."/>
            <person name="Bowen J.L."/>
            <person name="Friedrich M."/>
            <person name="Jones J."/>
            <person name="Robertson H.M."/>
            <person name="Feyereisen R."/>
            <person name="Mechler-Hickson A."/>
            <person name="Mathers N."/>
            <person name="Lee C.E."/>
            <person name="Colbourne J.K."/>
            <person name="Biales A."/>
            <person name="Johnston J.S."/>
            <person name="Wellborn G.A."/>
            <person name="Rosendale A.J."/>
            <person name="Cridge A.G."/>
            <person name="Munoz-Torres M.C."/>
            <person name="Bain P.A."/>
            <person name="Manny A.R."/>
            <person name="Major K.M."/>
            <person name="Lambert F.N."/>
            <person name="Vulpe C.D."/>
            <person name="Tuck P."/>
            <person name="Blalock B.J."/>
            <person name="Lin Y.Y."/>
            <person name="Smith M.E."/>
            <person name="Ochoa-Acuna H."/>
            <person name="Chen M.M."/>
            <person name="Childers C.P."/>
            <person name="Qu J."/>
            <person name="Dugan S."/>
            <person name="Lee S.L."/>
            <person name="Chao H."/>
            <person name="Dinh H."/>
            <person name="Han Y."/>
            <person name="Doddapaneni H."/>
            <person name="Worley K.C."/>
            <person name="Muzny D.M."/>
            <person name="Gibbs R.A."/>
            <person name="Richards S."/>
        </authorList>
    </citation>
    <scope>NUCLEOTIDE SEQUENCE</scope>
    <source>
        <strain evidence="1">HAZT.00-mixed</strain>
        <tissue evidence="1">Whole organism</tissue>
    </source>
</reference>
<organism evidence="1">
    <name type="scientific">Hyalella azteca</name>
    <name type="common">Amphipod</name>
    <dbReference type="NCBI Taxonomy" id="294128"/>
    <lineage>
        <taxon>Eukaryota</taxon>
        <taxon>Metazoa</taxon>
        <taxon>Ecdysozoa</taxon>
        <taxon>Arthropoda</taxon>
        <taxon>Crustacea</taxon>
        <taxon>Multicrustacea</taxon>
        <taxon>Malacostraca</taxon>
        <taxon>Eumalacostraca</taxon>
        <taxon>Peracarida</taxon>
        <taxon>Amphipoda</taxon>
        <taxon>Senticaudata</taxon>
        <taxon>Talitrida</taxon>
        <taxon>Talitroidea</taxon>
        <taxon>Hyalellidae</taxon>
        <taxon>Hyalella</taxon>
    </lineage>
</organism>
<name>A0A6A0GSI7_HYAAZ</name>